<name>A0A919TF22_9ACTN</name>
<comment type="caution">
    <text evidence="1">The sequence shown here is derived from an EMBL/GenBank/DDBJ whole genome shotgun (WGS) entry which is preliminary data.</text>
</comment>
<accession>A0A919TF22</accession>
<dbReference type="RefSeq" id="WP_213010151.1">
    <property type="nucleotide sequence ID" value="NZ_BOQN01000080.1"/>
</dbReference>
<dbReference type="Proteomes" id="UP000677082">
    <property type="component" value="Unassembled WGS sequence"/>
</dbReference>
<keyword evidence="2" id="KW-1185">Reference proteome</keyword>
<sequence length="98" mass="10833">MAEPQVTLDPNTLNPVEDKLRGPLEEQLTSALRAATEKTKQSYAGESVETVTENLLERTKSGLHHDIADGFHPDPTQLRHVAESIVAEADTRDLPRPH</sequence>
<protein>
    <submittedName>
        <fullName evidence="1">Uncharacterized protein</fullName>
    </submittedName>
</protein>
<proteinExistence type="predicted"/>
<evidence type="ECO:0000313" key="2">
    <source>
        <dbReference type="Proteomes" id="UP000677082"/>
    </source>
</evidence>
<dbReference type="AlphaFoldDB" id="A0A919TF22"/>
<reference evidence="1 2" key="1">
    <citation type="submission" date="2021-03" db="EMBL/GenBank/DDBJ databases">
        <title>Whole genome shotgun sequence of Actinoplanes toevensis NBRC 105298.</title>
        <authorList>
            <person name="Komaki H."/>
            <person name="Tamura T."/>
        </authorList>
    </citation>
    <scope>NUCLEOTIDE SEQUENCE [LARGE SCALE GENOMIC DNA]</scope>
    <source>
        <strain evidence="1 2">NBRC 105298</strain>
    </source>
</reference>
<organism evidence="1 2">
    <name type="scientific">Paractinoplanes toevensis</name>
    <dbReference type="NCBI Taxonomy" id="571911"/>
    <lineage>
        <taxon>Bacteria</taxon>
        <taxon>Bacillati</taxon>
        <taxon>Actinomycetota</taxon>
        <taxon>Actinomycetes</taxon>
        <taxon>Micromonosporales</taxon>
        <taxon>Micromonosporaceae</taxon>
        <taxon>Paractinoplanes</taxon>
    </lineage>
</organism>
<gene>
    <name evidence="1" type="ORF">Ato02nite_061580</name>
</gene>
<dbReference type="EMBL" id="BOQN01000080">
    <property type="protein sequence ID" value="GIM94365.1"/>
    <property type="molecule type" value="Genomic_DNA"/>
</dbReference>
<evidence type="ECO:0000313" key="1">
    <source>
        <dbReference type="EMBL" id="GIM94365.1"/>
    </source>
</evidence>